<evidence type="ECO:0000313" key="6">
    <source>
        <dbReference type="EMBL" id="QEK12887.1"/>
    </source>
</evidence>
<feature type="binding site" evidence="4">
    <location>
        <position position="278"/>
    </location>
    <ligand>
        <name>substrate</name>
    </ligand>
</feature>
<feature type="binding site" evidence="4">
    <location>
        <position position="142"/>
    </location>
    <ligand>
        <name>NADP(+)</name>
        <dbReference type="ChEBI" id="CHEBI:58349"/>
    </ligand>
</feature>
<dbReference type="PANTHER" id="PTHR43103">
    <property type="entry name" value="NUCLEOSIDE-DIPHOSPHATE-SUGAR EPIMERASE"/>
    <property type="match status" value="1"/>
</dbReference>
<evidence type="ECO:0000256" key="1">
    <source>
        <dbReference type="ARBA" id="ARBA00022857"/>
    </source>
</evidence>
<name>A0A5C0SGV2_CRATE</name>
<dbReference type="NCBIfam" id="TIGR02197">
    <property type="entry name" value="heptose_epim"/>
    <property type="match status" value="1"/>
</dbReference>
<feature type="active site" description="Proton acceptor" evidence="4">
    <location>
        <position position="175"/>
    </location>
</feature>
<comment type="pathway">
    <text evidence="4">Nucleotide-sugar biosynthesis; ADP-L-glycero-beta-D-manno-heptose biosynthesis; ADP-L-glycero-beta-D-manno-heptose from D-glycero-beta-D-manno-heptose 7-phosphate: step 4/4.</text>
</comment>
<keyword evidence="3 4" id="KW-0119">Carbohydrate metabolism</keyword>
<dbReference type="Proteomes" id="UP000324646">
    <property type="component" value="Chromosome"/>
</dbReference>
<keyword evidence="7" id="KW-1185">Reference proteome</keyword>
<comment type="function">
    <text evidence="4">Catalyzes the interconversion between ADP-D-glycero-beta-D-manno-heptose and ADP-L-glycero-beta-D-manno-heptose via an epimerization at carbon 6 of the heptose.</text>
</comment>
<feature type="binding site" evidence="4">
    <location>
        <position position="38"/>
    </location>
    <ligand>
        <name>NADP(+)</name>
        <dbReference type="ChEBI" id="CHEBI:58349"/>
    </ligand>
</feature>
<feature type="binding site" evidence="4">
    <location>
        <position position="167"/>
    </location>
    <ligand>
        <name>NADP(+)</name>
        <dbReference type="ChEBI" id="CHEBI:58349"/>
    </ligand>
</feature>
<feature type="binding site" evidence="4">
    <location>
        <position position="175"/>
    </location>
    <ligand>
        <name>NADP(+)</name>
        <dbReference type="ChEBI" id="CHEBI:58349"/>
    </ligand>
</feature>
<keyword evidence="1 4" id="KW-0521">NADP</keyword>
<comment type="subunit">
    <text evidence="4">Homopentamer.</text>
</comment>
<protein>
    <recommendedName>
        <fullName evidence="4">ADP-L-glycero-D-manno-heptose-6-epimerase</fullName>
        <ecNumber evidence="4">5.1.3.20</ecNumber>
    </recommendedName>
    <alternativeName>
        <fullName evidence="4">ADP-L-glycero-beta-D-manno-heptose-6-epimerase</fullName>
        <shortName evidence="4">ADP-glyceromanno-heptose 6-epimerase</shortName>
        <shortName evidence="4">ADP-hep 6-epimerase</shortName>
        <shortName evidence="4">AGME</shortName>
    </alternativeName>
</protein>
<dbReference type="RefSeq" id="WP_148810023.1">
    <property type="nucleotide sequence ID" value="NZ_CP042243.1"/>
</dbReference>
<evidence type="ECO:0000313" key="7">
    <source>
        <dbReference type="Proteomes" id="UP000324646"/>
    </source>
</evidence>
<feature type="binding site" evidence="4">
    <location>
        <position position="212"/>
    </location>
    <ligand>
        <name>substrate</name>
    </ligand>
</feature>
<dbReference type="PANTHER" id="PTHR43103:SF3">
    <property type="entry name" value="ADP-L-GLYCERO-D-MANNO-HEPTOSE-6-EPIMERASE"/>
    <property type="match status" value="1"/>
</dbReference>
<accession>A0A5C0SGV2</accession>
<sequence length="317" mass="36281">MILVTGGSGFIGSNIIHSLNQQGIYDILVADRLDTSDKWKNMADTIITDYIDKDKLFEMLLSKNIEAIIHMGACTNTMEQDAKKMIEDNYEFSKKLWQYCTKNCIKFIYASSAAIYGDGSSGFTENINIDSITPLNPYAYSKLLFDRWAMKQKNTPPYWAGLRFFNVYGPRESHKGRMASMAFHAYNQIQNQGKVKLFKSNNINYKHGEQKRDFIYVKDVADIVLFFYKTPSFPSGIYNVGSGCARTFNDLALAVFNACQLPANIEYIDMPIELEGKYQYYTKADITKLRKIGYSNSFTSLEQGISDYISYLKTRRS</sequence>
<evidence type="ECO:0000256" key="3">
    <source>
        <dbReference type="ARBA" id="ARBA00023277"/>
    </source>
</evidence>
<dbReference type="InterPro" id="IPR011912">
    <property type="entry name" value="Heptose_epim"/>
</dbReference>
<feature type="active site" description="Proton acceptor" evidence="4">
    <location>
        <position position="138"/>
    </location>
</feature>
<feature type="binding site" evidence="4">
    <location>
        <position position="184"/>
    </location>
    <ligand>
        <name>substrate</name>
    </ligand>
</feature>
<feature type="binding site" evidence="4">
    <location>
        <begin position="10"/>
        <end position="11"/>
    </location>
    <ligand>
        <name>NADP(+)</name>
        <dbReference type="ChEBI" id="CHEBI:58349"/>
    </ligand>
</feature>
<comment type="domain">
    <text evidence="4">Contains a large N-terminal NADP-binding domain, and a smaller C-terminal substrate-binding domain.</text>
</comment>
<proteinExistence type="inferred from homology"/>
<dbReference type="GO" id="GO:0050661">
    <property type="term" value="F:NADP binding"/>
    <property type="evidence" value="ECO:0007669"/>
    <property type="project" value="InterPro"/>
</dbReference>
<keyword evidence="2 4" id="KW-0413">Isomerase</keyword>
<feature type="binding site" evidence="4">
    <location>
        <position position="166"/>
    </location>
    <ligand>
        <name>substrate</name>
    </ligand>
</feature>
<feature type="binding site" evidence="4">
    <location>
        <begin position="71"/>
        <end position="75"/>
    </location>
    <ligand>
        <name>NADP(+)</name>
        <dbReference type="ChEBI" id="CHEBI:58349"/>
    </ligand>
</feature>
<dbReference type="AlphaFoldDB" id="A0A5C0SGV2"/>
<dbReference type="InterPro" id="IPR036291">
    <property type="entry name" value="NAD(P)-bd_dom_sf"/>
</dbReference>
<dbReference type="CDD" id="cd05248">
    <property type="entry name" value="ADP_GME_SDR_e"/>
    <property type="match status" value="1"/>
</dbReference>
<reference evidence="6 7" key="1">
    <citation type="submission" date="2019-07" db="EMBL/GenBank/DDBJ databases">
        <title>Complete genome of Crassaminicella thermophila SY095.</title>
        <authorList>
            <person name="Li X."/>
        </authorList>
    </citation>
    <scope>NUCLEOTIDE SEQUENCE [LARGE SCALE GENOMIC DNA]</scope>
    <source>
        <strain evidence="6 7">SY095</strain>
    </source>
</reference>
<dbReference type="EMBL" id="CP042243">
    <property type="protein sequence ID" value="QEK12887.1"/>
    <property type="molecule type" value="Genomic_DNA"/>
</dbReference>
<evidence type="ECO:0000259" key="5">
    <source>
        <dbReference type="Pfam" id="PF01370"/>
    </source>
</evidence>
<dbReference type="KEGG" id="crs:FQB35_11435"/>
<gene>
    <name evidence="6" type="primary">rfaD</name>
    <name evidence="4" type="synonym">hldD</name>
    <name evidence="6" type="ORF">FQB35_11435</name>
</gene>
<dbReference type="GO" id="GO:0097171">
    <property type="term" value="P:ADP-L-glycero-beta-D-manno-heptose biosynthetic process"/>
    <property type="evidence" value="ECO:0007669"/>
    <property type="project" value="UniProtKB-UniPathway"/>
</dbReference>
<organism evidence="6 7">
    <name type="scientific">Crassaminicella thermophila</name>
    <dbReference type="NCBI Taxonomy" id="2599308"/>
    <lineage>
        <taxon>Bacteria</taxon>
        <taxon>Bacillati</taxon>
        <taxon>Bacillota</taxon>
        <taxon>Clostridia</taxon>
        <taxon>Eubacteriales</taxon>
        <taxon>Clostridiaceae</taxon>
        <taxon>Crassaminicella</taxon>
    </lineage>
</organism>
<feature type="binding site" evidence="4">
    <location>
        <position position="53"/>
    </location>
    <ligand>
        <name>NADP(+)</name>
        <dbReference type="ChEBI" id="CHEBI:58349"/>
    </ligand>
</feature>
<dbReference type="EC" id="5.1.3.20" evidence="4"/>
<dbReference type="GO" id="GO:0005975">
    <property type="term" value="P:carbohydrate metabolic process"/>
    <property type="evidence" value="ECO:0007669"/>
    <property type="project" value="UniProtKB-UniRule"/>
</dbReference>
<feature type="binding site" evidence="4">
    <location>
        <begin position="198"/>
        <end position="201"/>
    </location>
    <ligand>
        <name>substrate</name>
    </ligand>
</feature>
<dbReference type="Pfam" id="PF01370">
    <property type="entry name" value="Epimerase"/>
    <property type="match status" value="1"/>
</dbReference>
<comment type="catalytic activity">
    <reaction evidence="4">
        <text>ADP-D-glycero-beta-D-manno-heptose = ADP-L-glycero-beta-D-manno-heptose</text>
        <dbReference type="Rhea" id="RHEA:17577"/>
        <dbReference type="ChEBI" id="CHEBI:59967"/>
        <dbReference type="ChEBI" id="CHEBI:61506"/>
        <dbReference type="EC" id="5.1.3.20"/>
    </reaction>
</comment>
<dbReference type="InterPro" id="IPR001509">
    <property type="entry name" value="Epimerase_deHydtase"/>
</dbReference>
<dbReference type="OrthoDB" id="142826at2"/>
<dbReference type="UniPathway" id="UPA00356">
    <property type="reaction ID" value="UER00440"/>
</dbReference>
<dbReference type="Gene3D" id="3.40.50.720">
    <property type="entry name" value="NAD(P)-binding Rossmann-like Domain"/>
    <property type="match status" value="1"/>
</dbReference>
<feature type="binding site" evidence="4">
    <location>
        <begin position="31"/>
        <end position="32"/>
    </location>
    <ligand>
        <name>NADP(+)</name>
        <dbReference type="ChEBI" id="CHEBI:58349"/>
    </ligand>
</feature>
<feature type="binding site" evidence="4">
    <location>
        <position position="177"/>
    </location>
    <ligand>
        <name>substrate</name>
    </ligand>
</feature>
<comment type="cofactor">
    <cofactor evidence="4">
        <name>NADP(+)</name>
        <dbReference type="ChEBI" id="CHEBI:58349"/>
    </cofactor>
    <text evidence="4">Binds 1 NADP(+) per subunit.</text>
</comment>
<comment type="caution">
    <text evidence="4">Lacks conserved residue(s) required for the propagation of feature annotation.</text>
</comment>
<evidence type="ECO:0000256" key="2">
    <source>
        <dbReference type="ARBA" id="ARBA00023235"/>
    </source>
</evidence>
<comment type="similarity">
    <text evidence="4">Belongs to the NAD(P)-dependent epimerase/dehydratase family. HldD subfamily.</text>
</comment>
<dbReference type="SUPFAM" id="SSF51735">
    <property type="entry name" value="NAD(P)-binding Rossmann-fold domains"/>
    <property type="match status" value="1"/>
</dbReference>
<dbReference type="HAMAP" id="MF_01601">
    <property type="entry name" value="Heptose_epimerase"/>
    <property type="match status" value="1"/>
</dbReference>
<feature type="domain" description="NAD-dependent epimerase/dehydratase" evidence="5">
    <location>
        <begin position="2"/>
        <end position="241"/>
    </location>
</feature>
<dbReference type="Gene3D" id="3.90.25.10">
    <property type="entry name" value="UDP-galactose 4-epimerase, domain 1"/>
    <property type="match status" value="1"/>
</dbReference>
<dbReference type="GO" id="GO:0008712">
    <property type="term" value="F:ADP-glyceromanno-heptose 6-epimerase activity"/>
    <property type="evidence" value="ECO:0007669"/>
    <property type="project" value="UniProtKB-UniRule"/>
</dbReference>
<evidence type="ECO:0000256" key="4">
    <source>
        <dbReference type="HAMAP-Rule" id="MF_01601"/>
    </source>
</evidence>